<dbReference type="PROSITE" id="PS01148">
    <property type="entry name" value="UPF0033"/>
    <property type="match status" value="1"/>
</dbReference>
<name>F2N8F8_CORGP</name>
<dbReference type="STRING" id="700015.Corgl_1240"/>
<dbReference type="OrthoDB" id="9801500at2"/>
<dbReference type="InterPro" id="IPR001455">
    <property type="entry name" value="TusA-like"/>
</dbReference>
<evidence type="ECO:0000259" key="2">
    <source>
        <dbReference type="PROSITE" id="PS01148"/>
    </source>
</evidence>
<feature type="domain" description="UPF0033" evidence="2">
    <location>
        <begin position="4"/>
        <end position="28"/>
    </location>
</feature>
<dbReference type="RefSeq" id="WP_013709084.1">
    <property type="nucleotide sequence ID" value="NC_015389.1"/>
</dbReference>
<evidence type="ECO:0000313" key="4">
    <source>
        <dbReference type="Proteomes" id="UP000006851"/>
    </source>
</evidence>
<dbReference type="KEGG" id="cgo:Corgl_1240"/>
<comment type="similarity">
    <text evidence="1">Belongs to the sulfur carrier protein TusA family.</text>
</comment>
<evidence type="ECO:0000313" key="3">
    <source>
        <dbReference type="EMBL" id="AEB07341.1"/>
    </source>
</evidence>
<dbReference type="InterPro" id="IPR036868">
    <property type="entry name" value="TusA-like_sf"/>
</dbReference>
<dbReference type="PANTHER" id="PTHR33279:SF6">
    <property type="entry name" value="SULFUR CARRIER PROTEIN YEDF-RELATED"/>
    <property type="match status" value="1"/>
</dbReference>
<accession>F2N8F8</accession>
<sequence>MVVVNAMGEVCPVPVVMTLKAAAKLSDGGTIETRVDNEVAVQNLMKMAQQKGYVVSSERIGDKEHRVKITIPARSGHDQNEEAVDTREGSGHRGIVAVISAGHMGSGDDKLGAILLKGFIYALSQQAKQIDAVLLYNGGVKLACSGSDSIEDLKALEDRGCAILSCGTCLDCYGLTAAVEVGGITNMYEIVDRQLQADLIVRP</sequence>
<dbReference type="NCBIfam" id="TIGR03527">
    <property type="entry name" value="selenium_YedF"/>
    <property type="match status" value="1"/>
</dbReference>
<dbReference type="eggNOG" id="COG0425">
    <property type="taxonomic scope" value="Bacteria"/>
</dbReference>
<evidence type="ECO:0000256" key="1">
    <source>
        <dbReference type="ARBA" id="ARBA00008984"/>
    </source>
</evidence>
<reference evidence="4" key="1">
    <citation type="journal article" date="2013" name="Stand. Genomic Sci.">
        <title>Complete genome sequence of Coriobacterium glomerans type strain (PW2(T)) from the midgut of Pyrrhocoris apterus L. (red soldier bug).</title>
        <authorList>
            <person name="Stackebrandt E."/>
            <person name="Zeytun A."/>
            <person name="Lapidus A."/>
            <person name="Nolan M."/>
            <person name="Lucas S."/>
            <person name="Hammon N."/>
            <person name="Deshpande S."/>
            <person name="Cheng J.F."/>
            <person name="Tapia R."/>
            <person name="Goodwin L.A."/>
            <person name="Pitluck S."/>
            <person name="Liolios K."/>
            <person name="Pagani I."/>
            <person name="Ivanova N."/>
            <person name="Mavromatis K."/>
            <person name="Mikhailova N."/>
            <person name="Huntemann M."/>
            <person name="Pati A."/>
            <person name="Chen A."/>
            <person name="Palaniappan K."/>
            <person name="Chang Y.J."/>
            <person name="Land M."/>
            <person name="Hauser L."/>
            <person name="Rohde M."/>
            <person name="Pukall R."/>
            <person name="Goker M."/>
            <person name="Detter J.C."/>
            <person name="Woyke T."/>
            <person name="Bristow J."/>
            <person name="Eisen J.A."/>
            <person name="Markowitz V."/>
            <person name="Hugenholtz P."/>
            <person name="Kyrpides N.C."/>
            <person name="Klenk H.P."/>
        </authorList>
    </citation>
    <scope>NUCLEOTIDE SEQUENCE</scope>
    <source>
        <strain evidence="4">ATCC 49209 / DSM 20642 / JCM 10262 / PW2</strain>
    </source>
</reference>
<dbReference type="Pfam" id="PF01206">
    <property type="entry name" value="TusA"/>
    <property type="match status" value="1"/>
</dbReference>
<dbReference type="PANTHER" id="PTHR33279">
    <property type="entry name" value="SULFUR CARRIER PROTEIN YEDF-RELATED"/>
    <property type="match status" value="1"/>
</dbReference>
<dbReference type="EMBL" id="CP002628">
    <property type="protein sequence ID" value="AEB07341.1"/>
    <property type="molecule type" value="Genomic_DNA"/>
</dbReference>
<organism evidence="3 4">
    <name type="scientific">Coriobacterium glomerans (strain ATCC 49209 / DSM 20642 / JCM 10262 / PW2)</name>
    <dbReference type="NCBI Taxonomy" id="700015"/>
    <lineage>
        <taxon>Bacteria</taxon>
        <taxon>Bacillati</taxon>
        <taxon>Actinomycetota</taxon>
        <taxon>Coriobacteriia</taxon>
        <taxon>Coriobacteriales</taxon>
        <taxon>Coriobacteriaceae</taxon>
        <taxon>Coriobacterium</taxon>
    </lineage>
</organism>
<proteinExistence type="inferred from homology"/>
<dbReference type="SUPFAM" id="SSF75169">
    <property type="entry name" value="DsrEFH-like"/>
    <property type="match status" value="1"/>
</dbReference>
<keyword evidence="4" id="KW-1185">Reference proteome</keyword>
<dbReference type="AlphaFoldDB" id="F2N8F8"/>
<gene>
    <name evidence="3" type="ordered locus">Corgl_1240</name>
</gene>
<dbReference type="Proteomes" id="UP000006851">
    <property type="component" value="Chromosome"/>
</dbReference>
<protein>
    <submittedName>
        <fullName evidence="3">Selenium metabolism protein YedF</fullName>
    </submittedName>
</protein>
<dbReference type="InterPro" id="IPR027396">
    <property type="entry name" value="DsrEFH-like"/>
</dbReference>
<dbReference type="SUPFAM" id="SSF64307">
    <property type="entry name" value="SirA-like"/>
    <property type="match status" value="1"/>
</dbReference>
<dbReference type="HOGENOM" id="CLU_097491_0_0_11"/>
<dbReference type="InterPro" id="IPR019870">
    <property type="entry name" value="Se_metab_YedF"/>
</dbReference>
<dbReference type="Gene3D" id="3.30.110.40">
    <property type="entry name" value="TusA-like domain"/>
    <property type="match status" value="1"/>
</dbReference>